<sequence>MSACIGNHKTCSETFSGAILDECTPPILPTRIIDVGSPDREISPRLIETKGMAGYYVALSHCWGKPSKRPLMTTQSSIQSHLTNIPWELVPKAYQDAMTATRRLGLQYIWIDSLCIIQDSHSDWLDESTHMGMVYENARLTIAASHASDSSQGCFFTRSHPPASIELSHISQSGDREGSVFASSMPIDYVPITPELGPLAQRAWATQEWLLSRRMIFYTADSLVWSCKMITQRETGGSFHSTARNHRWKIIIERYSARLLTKATDRLIALEGLRKEMGKKRVNDTYCFGLWKTSMPDQLLWFCKDPAERSKSLLGLPTWTWA</sequence>
<dbReference type="Proteomes" id="UP000799755">
    <property type="component" value="Unassembled WGS sequence"/>
</dbReference>
<organism evidence="1 2">
    <name type="scientific">Lindgomyces ingoldianus</name>
    <dbReference type="NCBI Taxonomy" id="673940"/>
    <lineage>
        <taxon>Eukaryota</taxon>
        <taxon>Fungi</taxon>
        <taxon>Dikarya</taxon>
        <taxon>Ascomycota</taxon>
        <taxon>Pezizomycotina</taxon>
        <taxon>Dothideomycetes</taxon>
        <taxon>Pleosporomycetidae</taxon>
        <taxon>Pleosporales</taxon>
        <taxon>Lindgomycetaceae</taxon>
        <taxon>Lindgomyces</taxon>
    </lineage>
</organism>
<evidence type="ECO:0000313" key="1">
    <source>
        <dbReference type="EMBL" id="KAF2476061.1"/>
    </source>
</evidence>
<reference evidence="1" key="1">
    <citation type="journal article" date="2020" name="Stud. Mycol.">
        <title>101 Dothideomycetes genomes: a test case for predicting lifestyles and emergence of pathogens.</title>
        <authorList>
            <person name="Haridas S."/>
            <person name="Albert R."/>
            <person name="Binder M."/>
            <person name="Bloem J."/>
            <person name="Labutti K."/>
            <person name="Salamov A."/>
            <person name="Andreopoulos B."/>
            <person name="Baker S."/>
            <person name="Barry K."/>
            <person name="Bills G."/>
            <person name="Bluhm B."/>
            <person name="Cannon C."/>
            <person name="Castanera R."/>
            <person name="Culley D."/>
            <person name="Daum C."/>
            <person name="Ezra D."/>
            <person name="Gonzalez J."/>
            <person name="Henrissat B."/>
            <person name="Kuo A."/>
            <person name="Liang C."/>
            <person name="Lipzen A."/>
            <person name="Lutzoni F."/>
            <person name="Magnuson J."/>
            <person name="Mondo S."/>
            <person name="Nolan M."/>
            <person name="Ohm R."/>
            <person name="Pangilinan J."/>
            <person name="Park H.-J."/>
            <person name="Ramirez L."/>
            <person name="Alfaro M."/>
            <person name="Sun H."/>
            <person name="Tritt A."/>
            <person name="Yoshinaga Y."/>
            <person name="Zwiers L.-H."/>
            <person name="Turgeon B."/>
            <person name="Goodwin S."/>
            <person name="Spatafora J."/>
            <person name="Crous P."/>
            <person name="Grigoriev I."/>
        </authorList>
    </citation>
    <scope>NUCLEOTIDE SEQUENCE</scope>
    <source>
        <strain evidence="1">ATCC 200398</strain>
    </source>
</reference>
<dbReference type="EMBL" id="MU003495">
    <property type="protein sequence ID" value="KAF2476061.1"/>
    <property type="molecule type" value="Genomic_DNA"/>
</dbReference>
<protein>
    <submittedName>
        <fullName evidence="1">HET-domain-containing protein</fullName>
    </submittedName>
</protein>
<evidence type="ECO:0000313" key="2">
    <source>
        <dbReference type="Proteomes" id="UP000799755"/>
    </source>
</evidence>
<comment type="caution">
    <text evidence="1">The sequence shown here is derived from an EMBL/GenBank/DDBJ whole genome shotgun (WGS) entry which is preliminary data.</text>
</comment>
<feature type="non-terminal residue" evidence="1">
    <location>
        <position position="322"/>
    </location>
</feature>
<keyword evidence="2" id="KW-1185">Reference proteome</keyword>
<accession>A0ACB6RC65</accession>
<gene>
    <name evidence="1" type="ORF">BDR25DRAFT_211998</name>
</gene>
<proteinExistence type="predicted"/>
<name>A0ACB6RC65_9PLEO</name>